<dbReference type="Proteomes" id="UP000507163">
    <property type="component" value="Chromosome 13"/>
</dbReference>
<proteinExistence type="predicted"/>
<dbReference type="EMBL" id="LT608179">
    <property type="protein sequence ID" value="SCM04168.1"/>
    <property type="molecule type" value="Genomic_DNA"/>
</dbReference>
<dbReference type="GO" id="GO:0003924">
    <property type="term" value="F:GTPase activity"/>
    <property type="evidence" value="ECO:0007669"/>
    <property type="project" value="InterPro"/>
</dbReference>
<dbReference type="GO" id="GO:0005525">
    <property type="term" value="F:GTP binding"/>
    <property type="evidence" value="ECO:0007669"/>
    <property type="project" value="UniProtKB-KW"/>
</dbReference>
<accession>A0A1C6XJ77</accession>
<dbReference type="Pfam" id="PF00025">
    <property type="entry name" value="Arf"/>
    <property type="match status" value="1"/>
</dbReference>
<reference evidence="6 7" key="1">
    <citation type="submission" date="2016-08" db="EMBL/GenBank/DDBJ databases">
        <authorList>
            <consortium name="Pathogen Informatics"/>
        </authorList>
    </citation>
    <scope>NUCLEOTIDE SEQUENCE [LARGE SCALE GENOMIC DNA]</scope>
    <source>
        <strain evidence="6 7">AJ</strain>
    </source>
</reference>
<dbReference type="InterPro" id="IPR006689">
    <property type="entry name" value="Small_GTPase_ARF/SAR"/>
</dbReference>
<feature type="binding site" evidence="3">
    <location>
        <begin position="24"/>
        <end position="31"/>
    </location>
    <ligand>
        <name>GTP</name>
        <dbReference type="ChEBI" id="CHEBI:37565"/>
    </ligand>
</feature>
<feature type="binding site" evidence="4">
    <location>
        <position position="31"/>
    </location>
    <ligand>
        <name>Mg(2+)</name>
        <dbReference type="ChEBI" id="CHEBI:18420"/>
    </ligand>
</feature>
<feature type="region of interest" description="Disordered" evidence="5">
    <location>
        <begin position="556"/>
        <end position="590"/>
    </location>
</feature>
<dbReference type="Gene3D" id="3.40.50.300">
    <property type="entry name" value="P-loop containing nucleotide triphosphate hydrolases"/>
    <property type="match status" value="1"/>
</dbReference>
<feature type="compositionally biased region" description="Low complexity" evidence="5">
    <location>
        <begin position="712"/>
        <end position="721"/>
    </location>
</feature>
<dbReference type="PANTHER" id="PTHR45909">
    <property type="entry name" value="ADP-RIBOSYLATION FACTOR-RELATED PROTEIN 1"/>
    <property type="match status" value="1"/>
</dbReference>
<keyword evidence="2 3" id="KW-0342">GTP-binding</keyword>
<evidence type="ECO:0000256" key="3">
    <source>
        <dbReference type="PIRSR" id="PIRSR606689-1"/>
    </source>
</evidence>
<evidence type="ECO:0000256" key="2">
    <source>
        <dbReference type="ARBA" id="ARBA00023134"/>
    </source>
</evidence>
<dbReference type="GO" id="GO:0005794">
    <property type="term" value="C:Golgi apparatus"/>
    <property type="evidence" value="ECO:0007669"/>
    <property type="project" value="TreeGrafter"/>
</dbReference>
<dbReference type="GO" id="GO:0006886">
    <property type="term" value="P:intracellular protein transport"/>
    <property type="evidence" value="ECO:0007669"/>
    <property type="project" value="TreeGrafter"/>
</dbReference>
<keyword evidence="4" id="KW-0460">Magnesium</keyword>
<evidence type="ECO:0000256" key="5">
    <source>
        <dbReference type="SAM" id="MobiDB-lite"/>
    </source>
</evidence>
<sequence length="798" mass="92835">MFSLFKSYFSNSGNPKELRILIIGEGGSGKTSLFNLIANYHNKSKYDIINTQYLINGNNGNCPLGFNTKKICVNKGNLQIYDIEGTETNTINIYDCYYDDTDVIFYVIDAKSELNIFKLIIYLCYLCTNGINSIKKKQQMKEETKEHQDGENIVEDDKEFIKPIIILANKSEEFSYYSSPCIYNYIRSLDIYDNEKFKNFFLSDDNIYLNDYLCLLYKRVVELFIANNTPLEKFILKENDEKSEIKKEAMINKFNKIINDIKLNNKSFISSDELENNEILSNIMKDIINKQINNYKHVSIEVYNISVLKNKGVYDVIETIFLKYCEKDININETSIHGVDLNNVNITKSHQNYKRLDGNSFVVSNSLMNGNVNQTNEALFEYKSNLNRQKHTYENDAYHTGHINPQKLDSKKELDMHPHNSRSNKLSSLYNENNSNAYNSVMQYKNKTKKISFYGNNKECILYENNKDAINIFIEHIQHTHFGKNTYENIADSINFLNMKTIELKDETIAHDEKDEHEEDTCSKQLQNSGYKDIPIYEEMKTIDDEKLVIHKEYTKEESSISEKKDNMENDSIEKPENTEAEVEERVPSLSELKEEKKCISSAETIEIKDDNDDILYDESSMFLEEGTNENDYKHLLHVETKNETDFPNVGNENNTSIEMDNLHCDDNKFEHKQEKNIKNEKISESSEELIAYKESMSFDNCTNNTSYTDYSSNEENSSNNFIQPQNEFKENPNKGESDQNYVYKSKINKKRYSCIKKKTKETFLCNANSNDLGPCSSDSLEDPNLMNVMCIDSLKEI</sequence>
<name>A0A1C6XJ77_PLACU</name>
<dbReference type="InterPro" id="IPR024156">
    <property type="entry name" value="Small_GTPase_ARF"/>
</dbReference>
<dbReference type="GO" id="GO:0046872">
    <property type="term" value="F:metal ion binding"/>
    <property type="evidence" value="ECO:0007669"/>
    <property type="project" value="UniProtKB-KW"/>
</dbReference>
<keyword evidence="1 3" id="KW-0547">Nucleotide-binding</keyword>
<evidence type="ECO:0000256" key="4">
    <source>
        <dbReference type="PIRSR" id="PIRSR606689-2"/>
    </source>
</evidence>
<dbReference type="GO" id="GO:0043001">
    <property type="term" value="P:Golgi to plasma membrane protein transport"/>
    <property type="evidence" value="ECO:0007669"/>
    <property type="project" value="TreeGrafter"/>
</dbReference>
<protein>
    <submittedName>
        <fullName evidence="6">Uncharacterized protein</fullName>
    </submittedName>
</protein>
<dbReference type="SUPFAM" id="SSF52540">
    <property type="entry name" value="P-loop containing nucleoside triphosphate hydrolases"/>
    <property type="match status" value="1"/>
</dbReference>
<keyword evidence="4" id="KW-0479">Metal-binding</keyword>
<dbReference type="AlphaFoldDB" id="A0A1C6XJ77"/>
<feature type="binding site" evidence="3">
    <location>
        <position position="85"/>
    </location>
    <ligand>
        <name>GTP</name>
        <dbReference type="ChEBI" id="CHEBI:37565"/>
    </ligand>
</feature>
<organism evidence="6 7">
    <name type="scientific">Plasmodium chabaudi chabaudi</name>
    <dbReference type="NCBI Taxonomy" id="31271"/>
    <lineage>
        <taxon>Eukaryota</taxon>
        <taxon>Sar</taxon>
        <taxon>Alveolata</taxon>
        <taxon>Apicomplexa</taxon>
        <taxon>Aconoidasida</taxon>
        <taxon>Haemosporida</taxon>
        <taxon>Plasmodiidae</taxon>
        <taxon>Plasmodium</taxon>
        <taxon>Plasmodium (Vinckeia)</taxon>
    </lineage>
</organism>
<dbReference type="InterPro" id="IPR027417">
    <property type="entry name" value="P-loop_NTPase"/>
</dbReference>
<dbReference type="GO" id="GO:0034067">
    <property type="term" value="P:protein localization to Golgi apparatus"/>
    <property type="evidence" value="ECO:0007669"/>
    <property type="project" value="TreeGrafter"/>
</dbReference>
<feature type="region of interest" description="Disordered" evidence="5">
    <location>
        <begin position="707"/>
        <end position="740"/>
    </location>
</feature>
<feature type="compositionally biased region" description="Basic and acidic residues" evidence="5">
    <location>
        <begin position="728"/>
        <end position="738"/>
    </location>
</feature>
<dbReference type="PANTHER" id="PTHR45909:SF1">
    <property type="entry name" value="ADP-RIBOSYLATION FACTOR-RELATED PROTEIN 1"/>
    <property type="match status" value="1"/>
</dbReference>
<evidence type="ECO:0000313" key="7">
    <source>
        <dbReference type="Proteomes" id="UP000507163"/>
    </source>
</evidence>
<gene>
    <name evidence="6" type="ORF">PCHAJ_000366500</name>
</gene>
<evidence type="ECO:0000256" key="1">
    <source>
        <dbReference type="ARBA" id="ARBA00022741"/>
    </source>
</evidence>
<evidence type="ECO:0000313" key="6">
    <source>
        <dbReference type="EMBL" id="SCM04168.1"/>
    </source>
</evidence>